<reference evidence="3 4" key="1">
    <citation type="submission" date="2018-06" db="EMBL/GenBank/DDBJ databases">
        <title>Genomic Encyclopedia of Archaeal and Bacterial Type Strains, Phase II (KMG-II): from individual species to whole genera.</title>
        <authorList>
            <person name="Goeker M."/>
        </authorList>
    </citation>
    <scope>NUCLEOTIDE SEQUENCE [LARGE SCALE GENOMIC DNA]</scope>
    <source>
        <strain evidence="3 4">ATCC BAA-1881</strain>
    </source>
</reference>
<proteinExistence type="predicted"/>
<dbReference type="RefSeq" id="WP_111321291.1">
    <property type="nucleotide sequence ID" value="NZ_BIFX01000001.1"/>
</dbReference>
<keyword evidence="4" id="KW-1185">Reference proteome</keyword>
<evidence type="ECO:0000256" key="2">
    <source>
        <dbReference type="SAM" id="Phobius"/>
    </source>
</evidence>
<keyword evidence="2" id="KW-1133">Transmembrane helix</keyword>
<keyword evidence="2" id="KW-0472">Membrane</keyword>
<keyword evidence="2" id="KW-0812">Transmembrane</keyword>
<dbReference type="EMBL" id="QKUF01000005">
    <property type="protein sequence ID" value="PZW31927.1"/>
    <property type="molecule type" value="Genomic_DNA"/>
</dbReference>
<feature type="region of interest" description="Disordered" evidence="1">
    <location>
        <begin position="199"/>
        <end position="219"/>
    </location>
</feature>
<protein>
    <recommendedName>
        <fullName evidence="5">Glucose-6-phosphate isomerase</fullName>
    </recommendedName>
</protein>
<feature type="transmembrane region" description="Helical" evidence="2">
    <location>
        <begin position="78"/>
        <end position="101"/>
    </location>
</feature>
<dbReference type="Gene3D" id="3.40.50.10490">
    <property type="entry name" value="Glucose-6-phosphate isomerase like protein, domain 1"/>
    <property type="match status" value="1"/>
</dbReference>
<evidence type="ECO:0000313" key="4">
    <source>
        <dbReference type="Proteomes" id="UP000248806"/>
    </source>
</evidence>
<dbReference type="Proteomes" id="UP000248806">
    <property type="component" value="Unassembled WGS sequence"/>
</dbReference>
<dbReference type="GO" id="GO:0097367">
    <property type="term" value="F:carbohydrate derivative binding"/>
    <property type="evidence" value="ECO:0007669"/>
    <property type="project" value="InterPro"/>
</dbReference>
<evidence type="ECO:0000256" key="1">
    <source>
        <dbReference type="SAM" id="MobiDB-lite"/>
    </source>
</evidence>
<dbReference type="OrthoDB" id="140919at2"/>
<dbReference type="AlphaFoldDB" id="A0A326U942"/>
<sequence length="596" mass="66192">MSVEGDSNTISSLERIAREQAIDQLRRRNGLMKTLGSENGEPKLDWVEGVARLLQEEHLLEEVETDAQAIHRRGVRHLIWTGMGGSVITVHVLCAMGFAAAGDLTLYPLDSTDPAALNHILETIARQKNLTPPFHDAATLHTLLEDVMMVGVSMGMTSEEPITHLTWFVELLQQAQLTPSEHIQVMTLPGSFLDQFAQQQEAPRRPLQPDGGTGTGGRMSAPTTRVFLLPVALYLTYTHSSSSLRSILADAWRHHKLDLAQESPDKHPFVQLAATLSDASQNGACRLLLEVTEEWKPLLIWIEQLMEESLGKGGKGIIVFDEQPLNPQGPCFATEGIVHVRMTADEKAETSPTFQLCLPYLATRTPEQRLSALAACFLGWQLTMSLYGYLQQITFAGQPAVENYKARARQLRSLSDPLEEIQNWKPTLRYEQLRLLTPAFIEPQETPAATFVHALRQKAYASPQELDYLDVTINGFLPENTWLSISAAAHKAGNMLLGIPAKVRQAPAAYHSTEQSEMDGPDTFVSLRILIRDHESVIAGAYTDAFLRAQAIGTWQAMLEQKRLCFLLIIDGSLQDASAPLEHFFEQTIQLLQPGE</sequence>
<gene>
    <name evidence="3" type="ORF">EI42_01952</name>
</gene>
<evidence type="ECO:0000313" key="3">
    <source>
        <dbReference type="EMBL" id="PZW31927.1"/>
    </source>
</evidence>
<dbReference type="SUPFAM" id="SSF53697">
    <property type="entry name" value="SIS domain"/>
    <property type="match status" value="1"/>
</dbReference>
<name>A0A326U942_THEHA</name>
<dbReference type="InterPro" id="IPR046348">
    <property type="entry name" value="SIS_dom_sf"/>
</dbReference>
<organism evidence="3 4">
    <name type="scientific">Thermosporothrix hazakensis</name>
    <dbReference type="NCBI Taxonomy" id="644383"/>
    <lineage>
        <taxon>Bacteria</taxon>
        <taxon>Bacillati</taxon>
        <taxon>Chloroflexota</taxon>
        <taxon>Ktedonobacteria</taxon>
        <taxon>Ktedonobacterales</taxon>
        <taxon>Thermosporotrichaceae</taxon>
        <taxon>Thermosporothrix</taxon>
    </lineage>
</organism>
<dbReference type="GO" id="GO:1901135">
    <property type="term" value="P:carbohydrate derivative metabolic process"/>
    <property type="evidence" value="ECO:0007669"/>
    <property type="project" value="InterPro"/>
</dbReference>
<evidence type="ECO:0008006" key="5">
    <source>
        <dbReference type="Google" id="ProtNLM"/>
    </source>
</evidence>
<accession>A0A326U942</accession>
<comment type="caution">
    <text evidence="3">The sequence shown here is derived from an EMBL/GenBank/DDBJ whole genome shotgun (WGS) entry which is preliminary data.</text>
</comment>